<dbReference type="KEGG" id="nhe:NECHADRAFT_82964"/>
<evidence type="ECO:0000313" key="1">
    <source>
        <dbReference type="EMBL" id="EEU38757.1"/>
    </source>
</evidence>
<name>C7ZAS5_FUSV7</name>
<evidence type="ECO:0000313" key="2">
    <source>
        <dbReference type="Proteomes" id="UP000005206"/>
    </source>
</evidence>
<dbReference type="EMBL" id="GG698914">
    <property type="protein sequence ID" value="EEU38757.1"/>
    <property type="molecule type" value="Genomic_DNA"/>
</dbReference>
<gene>
    <name evidence="1" type="ORF">NECHADRAFT_82964</name>
</gene>
<dbReference type="InParanoid" id="C7ZAS5"/>
<dbReference type="Proteomes" id="UP000005206">
    <property type="component" value="Chromosome 7"/>
</dbReference>
<organism evidence="1 2">
    <name type="scientific">Fusarium vanettenii (strain ATCC MYA-4622 / CBS 123669 / FGSC 9596 / NRRL 45880 / 77-13-4)</name>
    <name type="common">Fusarium solani subsp. pisi</name>
    <dbReference type="NCBI Taxonomy" id="660122"/>
    <lineage>
        <taxon>Eukaryota</taxon>
        <taxon>Fungi</taxon>
        <taxon>Dikarya</taxon>
        <taxon>Ascomycota</taxon>
        <taxon>Pezizomycotina</taxon>
        <taxon>Sordariomycetes</taxon>
        <taxon>Hypocreomycetidae</taxon>
        <taxon>Hypocreales</taxon>
        <taxon>Nectriaceae</taxon>
        <taxon>Fusarium</taxon>
        <taxon>Fusarium solani species complex</taxon>
        <taxon>Fusarium vanettenii</taxon>
    </lineage>
</organism>
<keyword evidence="2" id="KW-1185">Reference proteome</keyword>
<dbReference type="VEuPathDB" id="FungiDB:NECHADRAFT_82964"/>
<reference evidence="1 2" key="1">
    <citation type="journal article" date="2009" name="PLoS Genet.">
        <title>The genome of Nectria haematococca: contribution of supernumerary chromosomes to gene expansion.</title>
        <authorList>
            <person name="Coleman J.J."/>
            <person name="Rounsley S.D."/>
            <person name="Rodriguez-Carres M."/>
            <person name="Kuo A."/>
            <person name="Wasmann C.C."/>
            <person name="Grimwood J."/>
            <person name="Schmutz J."/>
            <person name="Taga M."/>
            <person name="White G.J."/>
            <person name="Zhou S."/>
            <person name="Schwartz D.C."/>
            <person name="Freitag M."/>
            <person name="Ma L.J."/>
            <person name="Danchin E.G."/>
            <person name="Henrissat B."/>
            <person name="Coutinho P.M."/>
            <person name="Nelson D.R."/>
            <person name="Straney D."/>
            <person name="Napoli C.A."/>
            <person name="Barker B.M."/>
            <person name="Gribskov M."/>
            <person name="Rep M."/>
            <person name="Kroken S."/>
            <person name="Molnar I."/>
            <person name="Rensing C."/>
            <person name="Kennell J.C."/>
            <person name="Zamora J."/>
            <person name="Farman M.L."/>
            <person name="Selker E.U."/>
            <person name="Salamov A."/>
            <person name="Shapiro H."/>
            <person name="Pangilinan J."/>
            <person name="Lindquist E."/>
            <person name="Lamers C."/>
            <person name="Grigoriev I.V."/>
            <person name="Geiser D.M."/>
            <person name="Covert S.F."/>
            <person name="Temporini E."/>
            <person name="Vanetten H.D."/>
        </authorList>
    </citation>
    <scope>NUCLEOTIDE SEQUENCE [LARGE SCALE GENOMIC DNA]</scope>
    <source>
        <strain evidence="2">ATCC MYA-4622 / CBS 123669 / FGSC 9596 / NRRL 45880 / 77-13-4</strain>
    </source>
</reference>
<proteinExistence type="predicted"/>
<protein>
    <submittedName>
        <fullName evidence="1">Uncharacterized protein</fullName>
    </submittedName>
</protein>
<accession>C7ZAS5</accession>
<dbReference type="OrthoDB" id="4999716at2759"/>
<sequence length="152" mass="17578">MASSGQAGNAQPENAAVALMDDVPRPWRSTLKHLSRGDETLSKADLFSCLTFFERPESWIFFIVDKGATPPPVINLQLYRHVVFIIMLEHWVVVHVDLIDMEAGYLDPRSSDRSNHPIRLRHMLVRWLEKHLDHGDIHKTLNFFQKPRQSVK</sequence>
<dbReference type="HOGENOM" id="CLU_1722846_0_0_1"/>
<dbReference type="GeneID" id="9670691"/>
<dbReference type="AlphaFoldDB" id="C7ZAS5"/>
<dbReference type="RefSeq" id="XP_003044470.1">
    <property type="nucleotide sequence ID" value="XM_003044424.1"/>
</dbReference>